<keyword evidence="5 10" id="KW-0547">Nucleotide-binding</keyword>
<sequence length="167" mass="18847">MMNKKGMVFFVMGVSGTGKSTVGKLLSSEFNIPFYDGDDYHPQANIDKMAAGNPLNDDDRLEWLQTLNELANDNKATGVVIACSSLKKKYRTLLSKNLKTHYFIFLEGSFDLIFDRINKRKDHFMSSALLRSQFDTLETPDKSESVITIPITKTPEEIIAVIKSKIM</sequence>
<comment type="similarity">
    <text evidence="2 10">Belongs to the gluconokinase GntK/GntV family.</text>
</comment>
<gene>
    <name evidence="11" type="ORF">SAMN05660703_2656</name>
</gene>
<keyword evidence="8" id="KW-0311">Gluconate utilization</keyword>
<dbReference type="PANTHER" id="PTHR43442">
    <property type="entry name" value="GLUCONOKINASE-RELATED"/>
    <property type="match status" value="1"/>
</dbReference>
<keyword evidence="7 10" id="KW-0067">ATP-binding</keyword>
<dbReference type="InterPro" id="IPR006001">
    <property type="entry name" value="Therm_gnt_kin"/>
</dbReference>
<dbReference type="GO" id="GO:0005737">
    <property type="term" value="C:cytoplasm"/>
    <property type="evidence" value="ECO:0007669"/>
    <property type="project" value="TreeGrafter"/>
</dbReference>
<evidence type="ECO:0000256" key="5">
    <source>
        <dbReference type="ARBA" id="ARBA00022741"/>
    </source>
</evidence>
<dbReference type="InterPro" id="IPR031322">
    <property type="entry name" value="Shikimate/glucono_kinase"/>
</dbReference>
<dbReference type="GO" id="GO:0046316">
    <property type="term" value="F:gluconokinase activity"/>
    <property type="evidence" value="ECO:0007669"/>
    <property type="project" value="UniProtKB-EC"/>
</dbReference>
<dbReference type="FunFam" id="3.40.50.300:FF:000522">
    <property type="entry name" value="Gluconokinase"/>
    <property type="match status" value="1"/>
</dbReference>
<dbReference type="GO" id="GO:0005524">
    <property type="term" value="F:ATP binding"/>
    <property type="evidence" value="ECO:0007669"/>
    <property type="project" value="UniProtKB-KW"/>
</dbReference>
<evidence type="ECO:0000313" key="11">
    <source>
        <dbReference type="EMBL" id="SMC75666.1"/>
    </source>
</evidence>
<dbReference type="AlphaFoldDB" id="A0A1W2BSE7"/>
<evidence type="ECO:0000256" key="2">
    <source>
        <dbReference type="ARBA" id="ARBA00008420"/>
    </source>
</evidence>
<evidence type="ECO:0000256" key="7">
    <source>
        <dbReference type="ARBA" id="ARBA00022840"/>
    </source>
</evidence>
<dbReference type="PANTHER" id="PTHR43442:SF3">
    <property type="entry name" value="GLUCONOKINASE-RELATED"/>
    <property type="match status" value="1"/>
</dbReference>
<evidence type="ECO:0000313" key="12">
    <source>
        <dbReference type="Proteomes" id="UP000192360"/>
    </source>
</evidence>
<keyword evidence="12" id="KW-1185">Reference proteome</keyword>
<dbReference type="STRING" id="504486.SAMN05660703_2656"/>
<proteinExistence type="inferred from homology"/>
<name>A0A1W2BSE7_9FLAO</name>
<dbReference type="SUPFAM" id="SSF52540">
    <property type="entry name" value="P-loop containing nucleoside triphosphate hydrolases"/>
    <property type="match status" value="1"/>
</dbReference>
<keyword evidence="4 10" id="KW-0808">Transferase</keyword>
<dbReference type="RefSeq" id="WP_234989666.1">
    <property type="nucleotide sequence ID" value="NZ_FWXO01000004.1"/>
</dbReference>
<comment type="catalytic activity">
    <reaction evidence="9 10">
        <text>D-gluconate + ATP = 6-phospho-D-gluconate + ADP + H(+)</text>
        <dbReference type="Rhea" id="RHEA:19433"/>
        <dbReference type="ChEBI" id="CHEBI:15378"/>
        <dbReference type="ChEBI" id="CHEBI:18391"/>
        <dbReference type="ChEBI" id="CHEBI:30616"/>
        <dbReference type="ChEBI" id="CHEBI:58759"/>
        <dbReference type="ChEBI" id="CHEBI:456216"/>
        <dbReference type="EC" id="2.7.1.12"/>
    </reaction>
</comment>
<reference evidence="12" key="1">
    <citation type="submission" date="2017-04" db="EMBL/GenBank/DDBJ databases">
        <authorList>
            <person name="Varghese N."/>
            <person name="Submissions S."/>
        </authorList>
    </citation>
    <scope>NUCLEOTIDE SEQUENCE [LARGE SCALE GENOMIC DNA]</scope>
    <source>
        <strain evidence="12">DSM 21164</strain>
    </source>
</reference>
<comment type="pathway">
    <text evidence="1">Carbohydrate acid metabolism.</text>
</comment>
<protein>
    <recommendedName>
        <fullName evidence="3 10">Gluconokinase</fullName>
        <ecNumber evidence="3 10">2.7.1.12</ecNumber>
    </recommendedName>
</protein>
<evidence type="ECO:0000256" key="3">
    <source>
        <dbReference type="ARBA" id="ARBA00012054"/>
    </source>
</evidence>
<evidence type="ECO:0000256" key="9">
    <source>
        <dbReference type="ARBA" id="ARBA00048090"/>
    </source>
</evidence>
<evidence type="ECO:0000256" key="10">
    <source>
        <dbReference type="RuleBase" id="RU363066"/>
    </source>
</evidence>
<dbReference type="EC" id="2.7.1.12" evidence="3 10"/>
<dbReference type="EMBL" id="FWXO01000004">
    <property type="protein sequence ID" value="SMC75666.1"/>
    <property type="molecule type" value="Genomic_DNA"/>
</dbReference>
<dbReference type="GO" id="GO:0019521">
    <property type="term" value="P:D-gluconate metabolic process"/>
    <property type="evidence" value="ECO:0007669"/>
    <property type="project" value="UniProtKB-KW"/>
</dbReference>
<dbReference type="PRINTS" id="PR01100">
    <property type="entry name" value="SHIKIMTKNASE"/>
</dbReference>
<accession>A0A1W2BSE7</accession>
<evidence type="ECO:0000256" key="6">
    <source>
        <dbReference type="ARBA" id="ARBA00022777"/>
    </source>
</evidence>
<dbReference type="NCBIfam" id="TIGR01313">
    <property type="entry name" value="therm_gnt_kin"/>
    <property type="match status" value="1"/>
</dbReference>
<evidence type="ECO:0000256" key="8">
    <source>
        <dbReference type="ARBA" id="ARBA00023064"/>
    </source>
</evidence>
<keyword evidence="6 10" id="KW-0418">Kinase</keyword>
<dbReference type="Proteomes" id="UP000192360">
    <property type="component" value="Unassembled WGS sequence"/>
</dbReference>
<dbReference type="CDD" id="cd02021">
    <property type="entry name" value="GntK"/>
    <property type="match status" value="1"/>
</dbReference>
<evidence type="ECO:0000256" key="1">
    <source>
        <dbReference type="ARBA" id="ARBA00004761"/>
    </source>
</evidence>
<dbReference type="Gene3D" id="3.40.50.300">
    <property type="entry name" value="P-loop containing nucleotide triphosphate hydrolases"/>
    <property type="match status" value="1"/>
</dbReference>
<evidence type="ECO:0000256" key="4">
    <source>
        <dbReference type="ARBA" id="ARBA00022679"/>
    </source>
</evidence>
<dbReference type="Pfam" id="PF01202">
    <property type="entry name" value="SKI"/>
    <property type="match status" value="1"/>
</dbReference>
<dbReference type="InterPro" id="IPR027417">
    <property type="entry name" value="P-loop_NTPase"/>
</dbReference>
<organism evidence="11 12">
    <name type="scientific">Cellulophaga tyrosinoxydans</name>
    <dbReference type="NCBI Taxonomy" id="504486"/>
    <lineage>
        <taxon>Bacteria</taxon>
        <taxon>Pseudomonadati</taxon>
        <taxon>Bacteroidota</taxon>
        <taxon>Flavobacteriia</taxon>
        <taxon>Flavobacteriales</taxon>
        <taxon>Flavobacteriaceae</taxon>
        <taxon>Cellulophaga</taxon>
    </lineage>
</organism>